<keyword evidence="2" id="KW-1133">Transmembrane helix</keyword>
<name>A0AAD7EZX1_9AGAR</name>
<comment type="caution">
    <text evidence="4">The sequence shown here is derived from an EMBL/GenBank/DDBJ whole genome shotgun (WGS) entry which is preliminary data.</text>
</comment>
<dbReference type="EMBL" id="JARIHO010000008">
    <property type="protein sequence ID" value="KAJ7356973.1"/>
    <property type="molecule type" value="Genomic_DNA"/>
</dbReference>
<feature type="region of interest" description="Disordered" evidence="1">
    <location>
        <begin position="167"/>
        <end position="198"/>
    </location>
</feature>
<evidence type="ECO:0000313" key="4">
    <source>
        <dbReference type="EMBL" id="KAJ7356973.1"/>
    </source>
</evidence>
<protein>
    <submittedName>
        <fullName evidence="4">Uncharacterized protein</fullName>
    </submittedName>
</protein>
<evidence type="ECO:0000256" key="1">
    <source>
        <dbReference type="SAM" id="MobiDB-lite"/>
    </source>
</evidence>
<feature type="signal peptide" evidence="3">
    <location>
        <begin position="1"/>
        <end position="24"/>
    </location>
</feature>
<feature type="transmembrane region" description="Helical" evidence="2">
    <location>
        <begin position="204"/>
        <end position="226"/>
    </location>
</feature>
<evidence type="ECO:0000256" key="2">
    <source>
        <dbReference type="SAM" id="Phobius"/>
    </source>
</evidence>
<sequence>MLGAHTSFFFLFAFVALFTQRAAAQTYINGQMFTNGLAIIDSPAPQNPGHVGSEIPIAIDVSGDGKLPASASSNSSDSTHFRSLEIYLVSAETNINITVSAGPGLLLNESGSTVKHLNWPIPTCIPAGNYNLTFYEASIFNNQGFFTITPIPIPISNASPSGQCANLSTLQSQPQSSNPLVQSPFAPNSTLSTSAPTSTGASQAVTVISAGATLMLALALMFSVSLT</sequence>
<keyword evidence="3" id="KW-0732">Signal</keyword>
<dbReference type="Proteomes" id="UP001218218">
    <property type="component" value="Unassembled WGS sequence"/>
</dbReference>
<accession>A0AAD7EZX1</accession>
<reference evidence="4" key="1">
    <citation type="submission" date="2023-03" db="EMBL/GenBank/DDBJ databases">
        <title>Massive genome expansion in bonnet fungi (Mycena s.s.) driven by repeated elements and novel gene families across ecological guilds.</title>
        <authorList>
            <consortium name="Lawrence Berkeley National Laboratory"/>
            <person name="Harder C.B."/>
            <person name="Miyauchi S."/>
            <person name="Viragh M."/>
            <person name="Kuo A."/>
            <person name="Thoen E."/>
            <person name="Andreopoulos B."/>
            <person name="Lu D."/>
            <person name="Skrede I."/>
            <person name="Drula E."/>
            <person name="Henrissat B."/>
            <person name="Morin E."/>
            <person name="Kohler A."/>
            <person name="Barry K."/>
            <person name="LaButti K."/>
            <person name="Morin E."/>
            <person name="Salamov A."/>
            <person name="Lipzen A."/>
            <person name="Mereny Z."/>
            <person name="Hegedus B."/>
            <person name="Baldrian P."/>
            <person name="Stursova M."/>
            <person name="Weitz H."/>
            <person name="Taylor A."/>
            <person name="Grigoriev I.V."/>
            <person name="Nagy L.G."/>
            <person name="Martin F."/>
            <person name="Kauserud H."/>
        </authorList>
    </citation>
    <scope>NUCLEOTIDE SEQUENCE</scope>
    <source>
        <strain evidence="4">CBHHK002</strain>
    </source>
</reference>
<keyword evidence="2" id="KW-0812">Transmembrane</keyword>
<feature type="chain" id="PRO_5042140697" evidence="3">
    <location>
        <begin position="25"/>
        <end position="227"/>
    </location>
</feature>
<dbReference type="AlphaFoldDB" id="A0AAD7EZX1"/>
<gene>
    <name evidence="4" type="ORF">DFH08DRAFT_850652</name>
</gene>
<keyword evidence="5" id="KW-1185">Reference proteome</keyword>
<proteinExistence type="predicted"/>
<keyword evidence="2" id="KW-0472">Membrane</keyword>
<organism evidence="4 5">
    <name type="scientific">Mycena albidolilacea</name>
    <dbReference type="NCBI Taxonomy" id="1033008"/>
    <lineage>
        <taxon>Eukaryota</taxon>
        <taxon>Fungi</taxon>
        <taxon>Dikarya</taxon>
        <taxon>Basidiomycota</taxon>
        <taxon>Agaricomycotina</taxon>
        <taxon>Agaricomycetes</taxon>
        <taxon>Agaricomycetidae</taxon>
        <taxon>Agaricales</taxon>
        <taxon>Marasmiineae</taxon>
        <taxon>Mycenaceae</taxon>
        <taxon>Mycena</taxon>
    </lineage>
</organism>
<evidence type="ECO:0000256" key="3">
    <source>
        <dbReference type="SAM" id="SignalP"/>
    </source>
</evidence>
<evidence type="ECO:0000313" key="5">
    <source>
        <dbReference type="Proteomes" id="UP001218218"/>
    </source>
</evidence>